<evidence type="ECO:0000313" key="3">
    <source>
        <dbReference type="Proteomes" id="UP000264353"/>
    </source>
</evidence>
<evidence type="ECO:0000256" key="1">
    <source>
        <dbReference type="SAM" id="MobiDB-lite"/>
    </source>
</evidence>
<dbReference type="EMBL" id="CM010633">
    <property type="protein sequence ID" value="RID58729.1"/>
    <property type="molecule type" value="Genomic_DNA"/>
</dbReference>
<dbReference type="Proteomes" id="UP000264353">
    <property type="component" value="Chromosome A6"/>
</dbReference>
<evidence type="ECO:0000313" key="2">
    <source>
        <dbReference type="EMBL" id="RID58729.1"/>
    </source>
</evidence>
<organism evidence="2 3">
    <name type="scientific">Brassica campestris</name>
    <name type="common">Field mustard</name>
    <dbReference type="NCBI Taxonomy" id="3711"/>
    <lineage>
        <taxon>Eukaryota</taxon>
        <taxon>Viridiplantae</taxon>
        <taxon>Streptophyta</taxon>
        <taxon>Embryophyta</taxon>
        <taxon>Tracheophyta</taxon>
        <taxon>Spermatophyta</taxon>
        <taxon>Magnoliopsida</taxon>
        <taxon>eudicotyledons</taxon>
        <taxon>Gunneridae</taxon>
        <taxon>Pentapetalae</taxon>
        <taxon>rosids</taxon>
        <taxon>malvids</taxon>
        <taxon>Brassicales</taxon>
        <taxon>Brassicaceae</taxon>
        <taxon>Brassiceae</taxon>
        <taxon>Brassica</taxon>
    </lineage>
</organism>
<dbReference type="AlphaFoldDB" id="A0A397YZ66"/>
<feature type="region of interest" description="Disordered" evidence="1">
    <location>
        <begin position="1"/>
        <end position="22"/>
    </location>
</feature>
<name>A0A397YZ66_BRACM</name>
<proteinExistence type="predicted"/>
<protein>
    <submittedName>
        <fullName evidence="2">Uncharacterized protein</fullName>
    </submittedName>
</protein>
<gene>
    <name evidence="2" type="ORF">BRARA_F02006</name>
</gene>
<sequence>MNFFDSVKVTVESGTGPPPPQTLVAGSTSNINCSVDVEEFHEFHLSSQYCPQASSTPRQFHISPLLPCDN</sequence>
<reference evidence="2 3" key="1">
    <citation type="submission" date="2018-06" db="EMBL/GenBank/DDBJ databases">
        <title>WGS assembly of Brassica rapa FPsc.</title>
        <authorList>
            <person name="Bowman J."/>
            <person name="Kohchi T."/>
            <person name="Yamato K."/>
            <person name="Jenkins J."/>
            <person name="Shu S."/>
            <person name="Ishizaki K."/>
            <person name="Yamaoka S."/>
            <person name="Nishihama R."/>
            <person name="Nakamura Y."/>
            <person name="Berger F."/>
            <person name="Adam C."/>
            <person name="Aki S."/>
            <person name="Althoff F."/>
            <person name="Araki T."/>
            <person name="Arteaga-Vazquez M."/>
            <person name="Balasubrmanian S."/>
            <person name="Bauer D."/>
            <person name="Boehm C."/>
            <person name="Briginshaw L."/>
            <person name="Caballero-Perez J."/>
            <person name="Catarino B."/>
            <person name="Chen F."/>
            <person name="Chiyoda S."/>
            <person name="Chovatia M."/>
            <person name="Davies K."/>
            <person name="Delmans M."/>
            <person name="Demura T."/>
            <person name="Dierschke T."/>
            <person name="Dolan L."/>
            <person name="Dorantes-Acosta A."/>
            <person name="Eklund D."/>
            <person name="Florent S."/>
            <person name="Flores-Sandoval E."/>
            <person name="Fujiyama A."/>
            <person name="Fukuzawa H."/>
            <person name="Galik B."/>
            <person name="Grimanelli D."/>
            <person name="Grimwood J."/>
            <person name="Grossniklaus U."/>
            <person name="Hamada T."/>
            <person name="Haseloff J."/>
            <person name="Hetherington A."/>
            <person name="Higo A."/>
            <person name="Hirakawa Y."/>
            <person name="Hundley H."/>
            <person name="Ikeda Y."/>
            <person name="Inoue K."/>
            <person name="Inoue S."/>
            <person name="Ishida S."/>
            <person name="Jia Q."/>
            <person name="Kakita M."/>
            <person name="Kanazawa T."/>
            <person name="Kawai Y."/>
            <person name="Kawashima T."/>
            <person name="Kennedy M."/>
            <person name="Kinose K."/>
            <person name="Kinoshita T."/>
            <person name="Kohara Y."/>
            <person name="Koide E."/>
            <person name="Komatsu K."/>
            <person name="Kopischke S."/>
            <person name="Kubo M."/>
            <person name="Kyozuka J."/>
            <person name="Lagercrantz U."/>
            <person name="Lin S."/>
            <person name="Lindquist E."/>
            <person name="Lipzen A."/>
            <person name="Lu C."/>
            <person name="Luna E."/>
            <person name="Martienssen R."/>
            <person name="Minamino N."/>
            <person name="Mizutani M."/>
            <person name="Mizutani M."/>
            <person name="Mochizuki N."/>
            <person name="Monte I."/>
            <person name="Mosher R."/>
            <person name="Nagasaki H."/>
            <person name="Nakagami H."/>
            <person name="Naramoto S."/>
            <person name="Nishitani K."/>
            <person name="Ohtani M."/>
            <person name="Okamoto T."/>
            <person name="Okumura M."/>
            <person name="Phillips J."/>
            <person name="Pollak B."/>
            <person name="Reinders A."/>
            <person name="Roevekamp M."/>
            <person name="Sano R."/>
            <person name="Sawa S."/>
            <person name="Schmid M."/>
            <person name="Shirakawa M."/>
            <person name="Solano R."/>
            <person name="Spunde A."/>
            <person name="Suetsugu N."/>
            <person name="Sugano S."/>
            <person name="Sugiyama A."/>
            <person name="Sun R."/>
            <person name="Suzuki Y."/>
            <person name="Takenaka M."/>
            <person name="Takezawa D."/>
            <person name="Tomogane H."/>
            <person name="Tsuzuki M."/>
            <person name="Ueda T."/>
            <person name="Umeda M."/>
            <person name="Ward J."/>
            <person name="Watanabe Y."/>
            <person name="Yazaki K."/>
            <person name="Yokoyama R."/>
            <person name="Yoshitake Y."/>
            <person name="Yotsui I."/>
            <person name="Zachgo S."/>
            <person name="Schmutz J."/>
        </authorList>
    </citation>
    <scope>NUCLEOTIDE SEQUENCE [LARGE SCALE GENOMIC DNA]</scope>
    <source>
        <strain evidence="3">cv. B-3</strain>
    </source>
</reference>
<accession>A0A397YZ66</accession>